<evidence type="ECO:0000256" key="1">
    <source>
        <dbReference type="ARBA" id="ARBA00004141"/>
    </source>
</evidence>
<evidence type="ECO:0000313" key="9">
    <source>
        <dbReference type="Proteomes" id="UP000631114"/>
    </source>
</evidence>
<keyword evidence="9" id="KW-1185">Reference proteome</keyword>
<organism evidence="8 9">
    <name type="scientific">Coptis chinensis</name>
    <dbReference type="NCBI Taxonomy" id="261450"/>
    <lineage>
        <taxon>Eukaryota</taxon>
        <taxon>Viridiplantae</taxon>
        <taxon>Streptophyta</taxon>
        <taxon>Embryophyta</taxon>
        <taxon>Tracheophyta</taxon>
        <taxon>Spermatophyta</taxon>
        <taxon>Magnoliopsida</taxon>
        <taxon>Ranunculales</taxon>
        <taxon>Ranunculaceae</taxon>
        <taxon>Coptidoideae</taxon>
        <taxon>Coptis</taxon>
    </lineage>
</organism>
<comment type="caution">
    <text evidence="8">The sequence shown here is derived from an EMBL/GenBank/DDBJ whole genome shotgun (WGS) entry which is preliminary data.</text>
</comment>
<evidence type="ECO:0000256" key="3">
    <source>
        <dbReference type="ARBA" id="ARBA00022448"/>
    </source>
</evidence>
<dbReference type="AlphaFoldDB" id="A0A835HYF9"/>
<keyword evidence="4 7" id="KW-0812">Transmembrane</keyword>
<gene>
    <name evidence="8" type="ORF">IFM89_027722</name>
</gene>
<proteinExistence type="inferred from homology"/>
<feature type="transmembrane region" description="Helical" evidence="7">
    <location>
        <begin position="31"/>
        <end position="52"/>
    </location>
</feature>
<evidence type="ECO:0000256" key="7">
    <source>
        <dbReference type="SAM" id="Phobius"/>
    </source>
</evidence>
<dbReference type="GO" id="GO:0005774">
    <property type="term" value="C:vacuolar membrane"/>
    <property type="evidence" value="ECO:0007669"/>
    <property type="project" value="TreeGrafter"/>
</dbReference>
<evidence type="ECO:0000256" key="4">
    <source>
        <dbReference type="ARBA" id="ARBA00022692"/>
    </source>
</evidence>
<comment type="similarity">
    <text evidence="2">Belongs to the YSL (TC 2.A.67.2) family.</text>
</comment>
<dbReference type="PANTHER" id="PTHR31645">
    <property type="entry name" value="OLIGOPEPTIDE TRANSPORTER YGL114W-RELATED"/>
    <property type="match status" value="1"/>
</dbReference>
<dbReference type="InterPro" id="IPR004813">
    <property type="entry name" value="OPT"/>
</dbReference>
<protein>
    <submittedName>
        <fullName evidence="8">Uncharacterized protein</fullName>
    </submittedName>
</protein>
<dbReference type="PANTHER" id="PTHR31645:SF0">
    <property type="entry name" value="OLIGOPEPTIDE TRANSPORTER YGL114W-RELATED"/>
    <property type="match status" value="1"/>
</dbReference>
<keyword evidence="3" id="KW-0813">Transport</keyword>
<evidence type="ECO:0000256" key="5">
    <source>
        <dbReference type="ARBA" id="ARBA00022989"/>
    </source>
</evidence>
<feature type="transmembrane region" description="Helical" evidence="7">
    <location>
        <begin position="122"/>
        <end position="143"/>
    </location>
</feature>
<dbReference type="GO" id="GO:0035673">
    <property type="term" value="F:oligopeptide transmembrane transporter activity"/>
    <property type="evidence" value="ECO:0007669"/>
    <property type="project" value="InterPro"/>
</dbReference>
<name>A0A835HYF9_9MAGN</name>
<dbReference type="Pfam" id="PF03169">
    <property type="entry name" value="OPT"/>
    <property type="match status" value="1"/>
</dbReference>
<feature type="transmembrane region" description="Helical" evidence="7">
    <location>
        <begin position="182"/>
        <end position="202"/>
    </location>
</feature>
<keyword evidence="5 7" id="KW-1133">Transmembrane helix</keyword>
<dbReference type="Proteomes" id="UP000631114">
    <property type="component" value="Unassembled WGS sequence"/>
</dbReference>
<dbReference type="InterPro" id="IPR045035">
    <property type="entry name" value="YSL-like"/>
</dbReference>
<dbReference type="OrthoDB" id="627262at2759"/>
<keyword evidence="6 7" id="KW-0472">Membrane</keyword>
<evidence type="ECO:0000256" key="6">
    <source>
        <dbReference type="ARBA" id="ARBA00023136"/>
    </source>
</evidence>
<evidence type="ECO:0000313" key="8">
    <source>
        <dbReference type="EMBL" id="KAF9606678.1"/>
    </source>
</evidence>
<feature type="transmembrane region" description="Helical" evidence="7">
    <location>
        <begin position="73"/>
        <end position="96"/>
    </location>
</feature>
<dbReference type="EMBL" id="JADFTS010000005">
    <property type="protein sequence ID" value="KAF9606678.1"/>
    <property type="molecule type" value="Genomic_DNA"/>
</dbReference>
<evidence type="ECO:0000256" key="2">
    <source>
        <dbReference type="ARBA" id="ARBA00010276"/>
    </source>
</evidence>
<accession>A0A835HYF9</accession>
<reference evidence="8 9" key="1">
    <citation type="submission" date="2020-10" db="EMBL/GenBank/DDBJ databases">
        <title>The Coptis chinensis genome and diversification of protoberbering-type alkaloids.</title>
        <authorList>
            <person name="Wang B."/>
            <person name="Shu S."/>
            <person name="Song C."/>
            <person name="Liu Y."/>
        </authorList>
    </citation>
    <scope>NUCLEOTIDE SEQUENCE [LARGE SCALE GENOMIC DNA]</scope>
    <source>
        <strain evidence="8">HL-2020</strain>
        <tissue evidence="8">Leaf</tissue>
    </source>
</reference>
<sequence>MERTYNNRGLLASALLGTLFCVITHKLNLTAGVIPSLNVAFGLLDFFLVKSWTSFLSKFGFSVKPFTRQENTVIQTCVVACYGLAFSGGFGSYMIAMDDKTYKLIGPGYLGNQIEDVKNPGLGWMIGFMFVVSFLGLFSLVPLRKVMVMDYKLTYPSGTATAMLINSFHTNSRAEIWQVRNLCCFIICMIMLMDVVPSSNLYK</sequence>
<comment type="subcellular location">
    <subcellularLocation>
        <location evidence="1">Membrane</location>
        <topology evidence="1">Multi-pass membrane protein</topology>
    </subcellularLocation>
</comment>